<dbReference type="OrthoDB" id="432881at2759"/>
<dbReference type="Proteomes" id="UP000053558">
    <property type="component" value="Unassembled WGS sequence"/>
</dbReference>
<dbReference type="AlphaFoldDB" id="A0A5M3N043"/>
<dbReference type="GeneID" id="19204668"/>
<dbReference type="RefSeq" id="XP_007764448.1">
    <property type="nucleotide sequence ID" value="XM_007766258.1"/>
</dbReference>
<organism evidence="2 3">
    <name type="scientific">Coniophora puteana (strain RWD-64-598)</name>
    <name type="common">Brown rot fungus</name>
    <dbReference type="NCBI Taxonomy" id="741705"/>
    <lineage>
        <taxon>Eukaryota</taxon>
        <taxon>Fungi</taxon>
        <taxon>Dikarya</taxon>
        <taxon>Basidiomycota</taxon>
        <taxon>Agaricomycotina</taxon>
        <taxon>Agaricomycetes</taxon>
        <taxon>Agaricomycetidae</taxon>
        <taxon>Boletales</taxon>
        <taxon>Coniophorineae</taxon>
        <taxon>Coniophoraceae</taxon>
        <taxon>Coniophora</taxon>
    </lineage>
</organism>
<feature type="transmembrane region" description="Helical" evidence="1">
    <location>
        <begin position="419"/>
        <end position="445"/>
    </location>
</feature>
<name>A0A5M3N043_CONPW</name>
<feature type="transmembrane region" description="Helical" evidence="1">
    <location>
        <begin position="36"/>
        <end position="54"/>
    </location>
</feature>
<feature type="transmembrane region" description="Helical" evidence="1">
    <location>
        <begin position="150"/>
        <end position="173"/>
    </location>
</feature>
<evidence type="ECO:0000313" key="2">
    <source>
        <dbReference type="EMBL" id="EIW84742.1"/>
    </source>
</evidence>
<keyword evidence="1" id="KW-1133">Transmembrane helix</keyword>
<keyword evidence="1" id="KW-0812">Transmembrane</keyword>
<feature type="transmembrane region" description="Helical" evidence="1">
    <location>
        <begin position="589"/>
        <end position="612"/>
    </location>
</feature>
<dbReference type="KEGG" id="cput:CONPUDRAFT_162090"/>
<feature type="transmembrane region" description="Helical" evidence="1">
    <location>
        <begin position="475"/>
        <end position="492"/>
    </location>
</feature>
<keyword evidence="3" id="KW-1185">Reference proteome</keyword>
<comment type="caution">
    <text evidence="2">The sequence shown here is derived from an EMBL/GenBank/DDBJ whole genome shotgun (WGS) entry which is preliminary data.</text>
</comment>
<feature type="transmembrane region" description="Helical" evidence="1">
    <location>
        <begin position="66"/>
        <end position="91"/>
    </location>
</feature>
<accession>A0A5M3N043</accession>
<evidence type="ECO:0000313" key="3">
    <source>
        <dbReference type="Proteomes" id="UP000053558"/>
    </source>
</evidence>
<evidence type="ECO:0000256" key="1">
    <source>
        <dbReference type="SAM" id="Phobius"/>
    </source>
</evidence>
<protein>
    <submittedName>
        <fullName evidence="2">Uncharacterized protein</fullName>
    </submittedName>
</protein>
<keyword evidence="1" id="KW-0472">Membrane</keyword>
<sequence length="674" mass="74212">MASIPATLADSNPDDARAHAQFTASLRIVGTMTVGGIFYGFMTTTAALCAHSLVQTRQSRSRRHLAFLLVYICVLWAAGTVLIGGMSGTCIDTFVVHASTSLESPYMQDPALGGSTMIASIAYWVILMLSDGMMIWRFKVIWATSSLSRYLIAVPIAFYLSASILGFFTYVIFGTRPLIAGPSNVNPRLIAAMMMSSFILNIYITGLIAGRLFLYRRRFKVNWGSPDEKHYTSIGPILLESYLPLTIFTIPYFVTYLLNNPALFMTTAILSQMQISAPLMVMLRVSRGVSWDFSPSPQSVEDTINRALEAHDLWAVHAELVHDHASSLHQASIVRLPPPLTALLSLKRVLSPWGMASTSSTPADSDPDQARAQAAFTASLRVIGSMTVGGTFYGFMSTAAALCAHSLIQTRQSRSQRSLAFLLVYVGTLWLAGTALVAGMSGITIETYVIHASTSLESPYMQDLAPGGFTTASDIPFWIICMLSDGMMVWRFKVVWSMSRFYRYLMVGPVILWSGTSILGFFAFIIYSNLPVTANNCTINLYLVAGMFVSSFCLNVYVTALIAGRLYLYRRRFKENWGSPDSRHYSSMGVILIESYVPLTICTIPLLATYLTNHPAEFMVALILGEMQIIAPLVVMIRVSRGVAWDSSTAPQSLEDAVDRMIEAHELRTAQEVV</sequence>
<gene>
    <name evidence="2" type="ORF">CONPUDRAFT_162090</name>
</gene>
<proteinExistence type="predicted"/>
<reference evidence="3" key="1">
    <citation type="journal article" date="2012" name="Science">
        <title>The Paleozoic origin of enzymatic lignin decomposition reconstructed from 31 fungal genomes.</title>
        <authorList>
            <person name="Floudas D."/>
            <person name="Binder M."/>
            <person name="Riley R."/>
            <person name="Barry K."/>
            <person name="Blanchette R.A."/>
            <person name="Henrissat B."/>
            <person name="Martinez A.T."/>
            <person name="Otillar R."/>
            <person name="Spatafora J.W."/>
            <person name="Yadav J.S."/>
            <person name="Aerts A."/>
            <person name="Benoit I."/>
            <person name="Boyd A."/>
            <person name="Carlson A."/>
            <person name="Copeland A."/>
            <person name="Coutinho P.M."/>
            <person name="de Vries R.P."/>
            <person name="Ferreira P."/>
            <person name="Findley K."/>
            <person name="Foster B."/>
            <person name="Gaskell J."/>
            <person name="Glotzer D."/>
            <person name="Gorecki P."/>
            <person name="Heitman J."/>
            <person name="Hesse C."/>
            <person name="Hori C."/>
            <person name="Igarashi K."/>
            <person name="Jurgens J.A."/>
            <person name="Kallen N."/>
            <person name="Kersten P."/>
            <person name="Kohler A."/>
            <person name="Kuees U."/>
            <person name="Kumar T.K.A."/>
            <person name="Kuo A."/>
            <person name="LaButti K."/>
            <person name="Larrondo L.F."/>
            <person name="Lindquist E."/>
            <person name="Ling A."/>
            <person name="Lombard V."/>
            <person name="Lucas S."/>
            <person name="Lundell T."/>
            <person name="Martin R."/>
            <person name="McLaughlin D.J."/>
            <person name="Morgenstern I."/>
            <person name="Morin E."/>
            <person name="Murat C."/>
            <person name="Nagy L.G."/>
            <person name="Nolan M."/>
            <person name="Ohm R.A."/>
            <person name="Patyshakuliyeva A."/>
            <person name="Rokas A."/>
            <person name="Ruiz-Duenas F.J."/>
            <person name="Sabat G."/>
            <person name="Salamov A."/>
            <person name="Samejima M."/>
            <person name="Schmutz J."/>
            <person name="Slot J.C."/>
            <person name="St John F."/>
            <person name="Stenlid J."/>
            <person name="Sun H."/>
            <person name="Sun S."/>
            <person name="Syed K."/>
            <person name="Tsang A."/>
            <person name="Wiebenga A."/>
            <person name="Young D."/>
            <person name="Pisabarro A."/>
            <person name="Eastwood D.C."/>
            <person name="Martin F."/>
            <person name="Cullen D."/>
            <person name="Grigoriev I.V."/>
            <person name="Hibbett D.S."/>
        </authorList>
    </citation>
    <scope>NUCLEOTIDE SEQUENCE [LARGE SCALE GENOMIC DNA]</scope>
    <source>
        <strain evidence="3">RWD-64-598 SS2</strain>
    </source>
</reference>
<feature type="transmembrane region" description="Helical" evidence="1">
    <location>
        <begin position="539"/>
        <end position="568"/>
    </location>
</feature>
<feature type="transmembrane region" description="Helical" evidence="1">
    <location>
        <begin position="618"/>
        <end position="637"/>
    </location>
</feature>
<feature type="transmembrane region" description="Helical" evidence="1">
    <location>
        <begin position="111"/>
        <end position="129"/>
    </location>
</feature>
<dbReference type="EMBL" id="JH711574">
    <property type="protein sequence ID" value="EIW84742.1"/>
    <property type="molecule type" value="Genomic_DNA"/>
</dbReference>
<feature type="transmembrane region" description="Helical" evidence="1">
    <location>
        <begin position="193"/>
        <end position="214"/>
    </location>
</feature>
<feature type="transmembrane region" description="Helical" evidence="1">
    <location>
        <begin position="504"/>
        <end position="527"/>
    </location>
</feature>
<feature type="transmembrane region" description="Helical" evidence="1">
    <location>
        <begin position="234"/>
        <end position="256"/>
    </location>
</feature>